<dbReference type="InterPro" id="IPR029044">
    <property type="entry name" value="Nucleotide-diphossugar_trans"/>
</dbReference>
<proteinExistence type="predicted"/>
<keyword evidence="2" id="KW-1185">Reference proteome</keyword>
<organism evidence="1 2">
    <name type="scientific">Coemansia javaensis</name>
    <dbReference type="NCBI Taxonomy" id="2761396"/>
    <lineage>
        <taxon>Eukaryota</taxon>
        <taxon>Fungi</taxon>
        <taxon>Fungi incertae sedis</taxon>
        <taxon>Zoopagomycota</taxon>
        <taxon>Kickxellomycotina</taxon>
        <taxon>Kickxellomycetes</taxon>
        <taxon>Kickxellales</taxon>
        <taxon>Kickxellaceae</taxon>
        <taxon>Coemansia</taxon>
    </lineage>
</organism>
<dbReference type="SUPFAM" id="SSF53448">
    <property type="entry name" value="Nucleotide-diphospho-sugar transferases"/>
    <property type="match status" value="1"/>
</dbReference>
<evidence type="ECO:0000313" key="1">
    <source>
        <dbReference type="EMBL" id="KAJ2776786.1"/>
    </source>
</evidence>
<comment type="caution">
    <text evidence="1">The sequence shown here is derived from an EMBL/GenBank/DDBJ whole genome shotgun (WGS) entry which is preliminary data.</text>
</comment>
<reference evidence="1" key="1">
    <citation type="submission" date="2022-07" db="EMBL/GenBank/DDBJ databases">
        <title>Phylogenomic reconstructions and comparative analyses of Kickxellomycotina fungi.</title>
        <authorList>
            <person name="Reynolds N.K."/>
            <person name="Stajich J.E."/>
            <person name="Barry K."/>
            <person name="Grigoriev I.V."/>
            <person name="Crous P."/>
            <person name="Smith M.E."/>
        </authorList>
    </citation>
    <scope>NUCLEOTIDE SEQUENCE</scope>
    <source>
        <strain evidence="1">NBRC 105414</strain>
    </source>
</reference>
<sequence length="64" mass="7494">DIGYHHPGISHCPTKPEYAARCDCPANRTNYMLDRSSCRRRFQRLKNLSRKYTLGLIRLGTKQQ</sequence>
<accession>A0A9W8LF99</accession>
<dbReference type="Proteomes" id="UP001140217">
    <property type="component" value="Unassembled WGS sequence"/>
</dbReference>
<protein>
    <submittedName>
        <fullName evidence="1">Uncharacterized protein</fullName>
    </submittedName>
</protein>
<feature type="non-terminal residue" evidence="1">
    <location>
        <position position="1"/>
    </location>
</feature>
<name>A0A9W8LF99_9FUNG</name>
<dbReference type="AlphaFoldDB" id="A0A9W8LF99"/>
<gene>
    <name evidence="1" type="ORF">H4R18_005491</name>
</gene>
<evidence type="ECO:0000313" key="2">
    <source>
        <dbReference type="Proteomes" id="UP001140217"/>
    </source>
</evidence>
<dbReference type="EMBL" id="JANBUL010000334">
    <property type="protein sequence ID" value="KAJ2776786.1"/>
    <property type="molecule type" value="Genomic_DNA"/>
</dbReference>
<dbReference type="OrthoDB" id="439943at2759"/>
<dbReference type="Gene3D" id="3.90.550.10">
    <property type="entry name" value="Spore Coat Polysaccharide Biosynthesis Protein SpsA, Chain A"/>
    <property type="match status" value="1"/>
</dbReference>